<dbReference type="EMBL" id="JAACJJ010000016">
    <property type="protein sequence ID" value="KAF5324249.1"/>
    <property type="molecule type" value="Genomic_DNA"/>
</dbReference>
<dbReference type="AlphaFoldDB" id="A0A8H5BJG5"/>
<dbReference type="Pfam" id="PF07969">
    <property type="entry name" value="Amidohydro_3"/>
    <property type="match status" value="1"/>
</dbReference>
<accession>A0A8H5BJG5</accession>
<dbReference type="InterPro" id="IPR032466">
    <property type="entry name" value="Metal_Hydrolase"/>
</dbReference>
<dbReference type="Gene3D" id="3.20.20.140">
    <property type="entry name" value="Metal-dependent hydrolases"/>
    <property type="match status" value="1"/>
</dbReference>
<evidence type="ECO:0000313" key="2">
    <source>
        <dbReference type="EMBL" id="KAF5324249.1"/>
    </source>
</evidence>
<dbReference type="Gene3D" id="2.30.40.10">
    <property type="entry name" value="Urease, subunit C, domain 1"/>
    <property type="match status" value="1"/>
</dbReference>
<protein>
    <recommendedName>
        <fullName evidence="1">Amidohydrolase 3 domain-containing protein</fullName>
    </recommendedName>
</protein>
<dbReference type="GO" id="GO:0016810">
    <property type="term" value="F:hydrolase activity, acting on carbon-nitrogen (but not peptide) bonds"/>
    <property type="evidence" value="ECO:0007669"/>
    <property type="project" value="InterPro"/>
</dbReference>
<comment type="caution">
    <text evidence="2">The sequence shown here is derived from an EMBL/GenBank/DDBJ whole genome shotgun (WGS) entry which is preliminary data.</text>
</comment>
<dbReference type="Proteomes" id="UP000567179">
    <property type="component" value="Unassembled WGS sequence"/>
</dbReference>
<sequence>MLFHGTPCVITGVLENMHCIGDRANHLALDVLEKISRNHADRLDNSTTWRPRIEHALMLNSSNLERMRELGGMLHNHYTLYGFKQLIVNQLVIASVQPTQAQVFLTTDMFYAERRLGFDRAKDSYAYRSLLNASSWNVLPLGSDFPVEGVNPLYGFHAAITRLSPEGISPHGSGGWFPDQRLTREQALKGMTSDAAYASFSEQELGSITVGKKADFVVFDRDIMTIPSGNQGNSDIALYRL</sequence>
<dbReference type="InterPro" id="IPR011059">
    <property type="entry name" value="Metal-dep_hydrolase_composite"/>
</dbReference>
<keyword evidence="3" id="KW-1185">Reference proteome</keyword>
<dbReference type="PANTHER" id="PTHR22642">
    <property type="entry name" value="IMIDAZOLONEPROPIONASE"/>
    <property type="match status" value="1"/>
</dbReference>
<name>A0A8H5BJG5_9AGAR</name>
<dbReference type="PANTHER" id="PTHR22642:SF2">
    <property type="entry name" value="PROTEIN LONG AFTER FAR-RED 3"/>
    <property type="match status" value="1"/>
</dbReference>
<proteinExistence type="predicted"/>
<dbReference type="SUPFAM" id="SSF51556">
    <property type="entry name" value="Metallo-dependent hydrolases"/>
    <property type="match status" value="1"/>
</dbReference>
<evidence type="ECO:0000259" key="1">
    <source>
        <dbReference type="Pfam" id="PF07969"/>
    </source>
</evidence>
<dbReference type="InterPro" id="IPR013108">
    <property type="entry name" value="Amidohydro_3"/>
</dbReference>
<reference evidence="2 3" key="1">
    <citation type="journal article" date="2020" name="ISME J.">
        <title>Uncovering the hidden diversity of litter-decomposition mechanisms in mushroom-forming fungi.</title>
        <authorList>
            <person name="Floudas D."/>
            <person name="Bentzer J."/>
            <person name="Ahren D."/>
            <person name="Johansson T."/>
            <person name="Persson P."/>
            <person name="Tunlid A."/>
        </authorList>
    </citation>
    <scope>NUCLEOTIDE SEQUENCE [LARGE SCALE GENOMIC DNA]</scope>
    <source>
        <strain evidence="2 3">CBS 101986</strain>
    </source>
</reference>
<gene>
    <name evidence="2" type="ORF">D9619_011403</name>
</gene>
<dbReference type="OrthoDB" id="3501663at2759"/>
<organism evidence="2 3">
    <name type="scientific">Psilocybe cf. subviscida</name>
    <dbReference type="NCBI Taxonomy" id="2480587"/>
    <lineage>
        <taxon>Eukaryota</taxon>
        <taxon>Fungi</taxon>
        <taxon>Dikarya</taxon>
        <taxon>Basidiomycota</taxon>
        <taxon>Agaricomycotina</taxon>
        <taxon>Agaricomycetes</taxon>
        <taxon>Agaricomycetidae</taxon>
        <taxon>Agaricales</taxon>
        <taxon>Agaricineae</taxon>
        <taxon>Strophariaceae</taxon>
        <taxon>Psilocybe</taxon>
    </lineage>
</organism>
<evidence type="ECO:0000313" key="3">
    <source>
        <dbReference type="Proteomes" id="UP000567179"/>
    </source>
</evidence>
<feature type="domain" description="Amidohydrolase 3" evidence="1">
    <location>
        <begin position="17"/>
        <end position="227"/>
    </location>
</feature>